<feature type="signal peptide" evidence="1">
    <location>
        <begin position="1"/>
        <end position="40"/>
    </location>
</feature>
<dbReference type="Proteomes" id="UP000317371">
    <property type="component" value="Unassembled WGS sequence"/>
</dbReference>
<accession>A0A540VGP7</accession>
<reference evidence="2 3" key="1">
    <citation type="submission" date="2019-06" db="EMBL/GenBank/DDBJ databases">
        <title>Genome sequence of Litorilinea aerophila BAA-2444.</title>
        <authorList>
            <person name="Maclea K.S."/>
            <person name="Maurais E.G."/>
            <person name="Iannazzi L.C."/>
        </authorList>
    </citation>
    <scope>NUCLEOTIDE SEQUENCE [LARGE SCALE GENOMIC DNA]</scope>
    <source>
        <strain evidence="2 3">ATCC BAA-2444</strain>
    </source>
</reference>
<evidence type="ECO:0000313" key="2">
    <source>
        <dbReference type="EMBL" id="TQE95862.1"/>
    </source>
</evidence>
<gene>
    <name evidence="2" type="ORF">FKZ61_10530</name>
</gene>
<dbReference type="InterPro" id="IPR006311">
    <property type="entry name" value="TAT_signal"/>
</dbReference>
<sequence length="470" mass="52004">MPSPFTKDRRNTMQDNRLSRRAFLRSVGLGATGLWLAACAAPTAAPGTESAEGGAAPGAAAITLDFFAWGDQTDIPAWEQLAQNYMEMHPNVTLNVSPTPGADYYAKLQTLFAGGTPPHVASFQGWEWQPYADRGLLAPLDEYVQDSGLTAPYPEGIRSLEVSTRRNGQIYLMPLQVATMVMFYVPALFEEAGVDLPTDDWTFEDFLAKAEAITDTSGDKKRYGYQANGIWPRDIHWIRGTGKQEFDELVDPHTAMFDQPEIIDVIQIVAQDVIYKMGVAPLPADTDTGANTIQTGNVAMKYEGAWFFTQLNSPALREEGKEIVFDVVMMPKQQDPERPHRGWSEGVAIPRTDLVGEAWGFVSYMGGEEGNKLYATITGRIPNNLDLIENFWIPTIAERFQVQNGKAFLEAIKRSEVDVIGGVSRTQMWNEVVKPDGWDRLNNNSATAAEVLPVVNAGVQALLDEYWANQ</sequence>
<keyword evidence="3" id="KW-1185">Reference proteome</keyword>
<dbReference type="PROSITE" id="PS51318">
    <property type="entry name" value="TAT"/>
    <property type="match status" value="1"/>
</dbReference>
<dbReference type="EMBL" id="VIGC01000011">
    <property type="protein sequence ID" value="TQE95862.1"/>
    <property type="molecule type" value="Genomic_DNA"/>
</dbReference>
<dbReference type="SUPFAM" id="SSF53850">
    <property type="entry name" value="Periplasmic binding protein-like II"/>
    <property type="match status" value="1"/>
</dbReference>
<dbReference type="InterPro" id="IPR006059">
    <property type="entry name" value="SBP"/>
</dbReference>
<proteinExistence type="predicted"/>
<dbReference type="PANTHER" id="PTHR43649">
    <property type="entry name" value="ARABINOSE-BINDING PROTEIN-RELATED"/>
    <property type="match status" value="1"/>
</dbReference>
<dbReference type="InParanoid" id="A0A540VGP7"/>
<dbReference type="PANTHER" id="PTHR43649:SF12">
    <property type="entry name" value="DIACETYLCHITOBIOSE BINDING PROTEIN DASA"/>
    <property type="match status" value="1"/>
</dbReference>
<evidence type="ECO:0000313" key="3">
    <source>
        <dbReference type="Proteomes" id="UP000317371"/>
    </source>
</evidence>
<comment type="caution">
    <text evidence="2">The sequence shown here is derived from an EMBL/GenBank/DDBJ whole genome shotgun (WGS) entry which is preliminary data.</text>
</comment>
<dbReference type="Pfam" id="PF01547">
    <property type="entry name" value="SBP_bac_1"/>
    <property type="match status" value="1"/>
</dbReference>
<evidence type="ECO:0000256" key="1">
    <source>
        <dbReference type="SAM" id="SignalP"/>
    </source>
</evidence>
<dbReference type="InterPro" id="IPR050490">
    <property type="entry name" value="Bact_solute-bd_prot1"/>
</dbReference>
<feature type="chain" id="PRO_5021850995" evidence="1">
    <location>
        <begin position="41"/>
        <end position="470"/>
    </location>
</feature>
<protein>
    <submittedName>
        <fullName evidence="2">Extracellular solute-binding protein</fullName>
    </submittedName>
</protein>
<dbReference type="Gene3D" id="3.40.190.10">
    <property type="entry name" value="Periplasmic binding protein-like II"/>
    <property type="match status" value="1"/>
</dbReference>
<keyword evidence="1" id="KW-0732">Signal</keyword>
<dbReference type="OrthoDB" id="2515880at2"/>
<dbReference type="AlphaFoldDB" id="A0A540VGP7"/>
<organism evidence="2 3">
    <name type="scientific">Litorilinea aerophila</name>
    <dbReference type="NCBI Taxonomy" id="1204385"/>
    <lineage>
        <taxon>Bacteria</taxon>
        <taxon>Bacillati</taxon>
        <taxon>Chloroflexota</taxon>
        <taxon>Caldilineae</taxon>
        <taxon>Caldilineales</taxon>
        <taxon>Caldilineaceae</taxon>
        <taxon>Litorilinea</taxon>
    </lineage>
</organism>
<name>A0A540VGP7_9CHLR</name>